<dbReference type="Pfam" id="PF14111">
    <property type="entry name" value="DUF4283"/>
    <property type="match status" value="1"/>
</dbReference>
<evidence type="ECO:0000313" key="4">
    <source>
        <dbReference type="Proteomes" id="UP001151760"/>
    </source>
</evidence>
<gene>
    <name evidence="3" type="ORF">Tco_0990948</name>
</gene>
<reference evidence="3" key="1">
    <citation type="journal article" date="2022" name="Int. J. Mol. Sci.">
        <title>Draft Genome of Tanacetum Coccineum: Genomic Comparison of Closely Related Tanacetum-Family Plants.</title>
        <authorList>
            <person name="Yamashiro T."/>
            <person name="Shiraishi A."/>
            <person name="Nakayama K."/>
            <person name="Satake H."/>
        </authorList>
    </citation>
    <scope>NUCLEOTIDE SEQUENCE</scope>
</reference>
<dbReference type="GO" id="GO:0003964">
    <property type="term" value="F:RNA-directed DNA polymerase activity"/>
    <property type="evidence" value="ECO:0007669"/>
    <property type="project" value="UniProtKB-KW"/>
</dbReference>
<evidence type="ECO:0000259" key="2">
    <source>
        <dbReference type="Pfam" id="PF14111"/>
    </source>
</evidence>
<feature type="domain" description="DUF4283" evidence="2">
    <location>
        <begin position="180"/>
        <end position="261"/>
    </location>
</feature>
<evidence type="ECO:0000256" key="1">
    <source>
        <dbReference type="SAM" id="MobiDB-lite"/>
    </source>
</evidence>
<comment type="caution">
    <text evidence="3">The sequence shown here is derived from an EMBL/GenBank/DDBJ whole genome shotgun (WGS) entry which is preliminary data.</text>
</comment>
<feature type="compositionally biased region" description="Low complexity" evidence="1">
    <location>
        <begin position="1"/>
        <end position="19"/>
    </location>
</feature>
<reference evidence="3" key="2">
    <citation type="submission" date="2022-01" db="EMBL/GenBank/DDBJ databases">
        <authorList>
            <person name="Yamashiro T."/>
            <person name="Shiraishi A."/>
            <person name="Satake H."/>
            <person name="Nakayama K."/>
        </authorList>
    </citation>
    <scope>NUCLEOTIDE SEQUENCE</scope>
</reference>
<name>A0ABQ5EYW1_9ASTR</name>
<accession>A0ABQ5EYW1</accession>
<proteinExistence type="predicted"/>
<dbReference type="EMBL" id="BQNB010016797">
    <property type="protein sequence ID" value="GJT55894.1"/>
    <property type="molecule type" value="Genomic_DNA"/>
</dbReference>
<dbReference type="InterPro" id="IPR025558">
    <property type="entry name" value="DUF4283"/>
</dbReference>
<sequence length="283" mass="32973">MSPNRNQATNNWSTNNWSSRRQRKIPSKFDDHVMENPGQKRNNTVVQDRVEEIRAEENGLNKGDGENRTNEGIGVFGNRDKELNDDQPADAIKDAGIDSLNDHDLDLESVNCENDKRVDNDVENNVKMNVPYVSTKMNETYVNMVKKDEIPKKLCYKPTEINDNGVEVVIFDELIVKKGCERWNLTVSGYFVGYKMTPYELRYNIRRMWGKYDVRDIRVNNDGTCLFKFSYIKGLQAVIDKGPWMVKNRPLIVQKWNYKIGMQRAEHYKVPIWVRMTDVPLEA</sequence>
<dbReference type="Proteomes" id="UP001151760">
    <property type="component" value="Unassembled WGS sequence"/>
</dbReference>
<protein>
    <submittedName>
        <fullName evidence="3">RNA-directed DNA polymerase, eukaryota, reverse transcriptase zinc-binding domain protein</fullName>
    </submittedName>
</protein>
<dbReference type="PANTHER" id="PTHR31286:SF180">
    <property type="entry name" value="OS10G0362600 PROTEIN"/>
    <property type="match status" value="1"/>
</dbReference>
<dbReference type="PANTHER" id="PTHR31286">
    <property type="entry name" value="GLYCINE-RICH CELL WALL STRUCTURAL PROTEIN 1.8-LIKE"/>
    <property type="match status" value="1"/>
</dbReference>
<keyword evidence="3" id="KW-0548">Nucleotidyltransferase</keyword>
<feature type="region of interest" description="Disordered" evidence="1">
    <location>
        <begin position="55"/>
        <end position="89"/>
    </location>
</feature>
<organism evidence="3 4">
    <name type="scientific">Tanacetum coccineum</name>
    <dbReference type="NCBI Taxonomy" id="301880"/>
    <lineage>
        <taxon>Eukaryota</taxon>
        <taxon>Viridiplantae</taxon>
        <taxon>Streptophyta</taxon>
        <taxon>Embryophyta</taxon>
        <taxon>Tracheophyta</taxon>
        <taxon>Spermatophyta</taxon>
        <taxon>Magnoliopsida</taxon>
        <taxon>eudicotyledons</taxon>
        <taxon>Gunneridae</taxon>
        <taxon>Pentapetalae</taxon>
        <taxon>asterids</taxon>
        <taxon>campanulids</taxon>
        <taxon>Asterales</taxon>
        <taxon>Asteraceae</taxon>
        <taxon>Asteroideae</taxon>
        <taxon>Anthemideae</taxon>
        <taxon>Anthemidinae</taxon>
        <taxon>Tanacetum</taxon>
    </lineage>
</organism>
<feature type="region of interest" description="Disordered" evidence="1">
    <location>
        <begin position="1"/>
        <end position="43"/>
    </location>
</feature>
<keyword evidence="3" id="KW-0695">RNA-directed DNA polymerase</keyword>
<dbReference type="InterPro" id="IPR040256">
    <property type="entry name" value="At4g02000-like"/>
</dbReference>
<keyword evidence="3" id="KW-0808">Transferase</keyword>
<feature type="compositionally biased region" description="Basic and acidic residues" evidence="1">
    <location>
        <begin position="55"/>
        <end position="69"/>
    </location>
</feature>
<keyword evidence="4" id="KW-1185">Reference proteome</keyword>
<evidence type="ECO:0000313" key="3">
    <source>
        <dbReference type="EMBL" id="GJT55894.1"/>
    </source>
</evidence>